<gene>
    <name evidence="17" type="primary">mvb12a</name>
</gene>
<dbReference type="GO" id="GO:0031902">
    <property type="term" value="C:late endosome membrane"/>
    <property type="evidence" value="ECO:0007669"/>
    <property type="project" value="UniProtKB-SubCell"/>
</dbReference>
<dbReference type="GO" id="GO:0015031">
    <property type="term" value="P:protein transport"/>
    <property type="evidence" value="ECO:0007669"/>
    <property type="project" value="UniProtKB-KW"/>
</dbReference>
<dbReference type="Ensembl" id="ENSDCDT00010000535.1">
    <property type="protein sequence ID" value="ENSDCDP00010000513.1"/>
    <property type="gene ID" value="ENSDCDG00010000283.1"/>
</dbReference>
<dbReference type="GO" id="GO:0017124">
    <property type="term" value="F:SH3 domain binding"/>
    <property type="evidence" value="ECO:0007669"/>
    <property type="project" value="UniProtKB-KW"/>
</dbReference>
<reference evidence="17 18" key="1">
    <citation type="submission" date="2020-06" db="EMBL/GenBank/DDBJ databases">
        <authorList>
            <consortium name="Wellcome Sanger Institute Data Sharing"/>
        </authorList>
    </citation>
    <scope>NUCLEOTIDE SEQUENCE [LARGE SCALE GENOMIC DNA]</scope>
</reference>
<evidence type="ECO:0000256" key="1">
    <source>
        <dbReference type="ARBA" id="ARBA00004496"/>
    </source>
</evidence>
<keyword evidence="5" id="KW-0813">Transport</keyword>
<dbReference type="GO" id="GO:0032801">
    <property type="term" value="P:receptor catabolic process"/>
    <property type="evidence" value="ECO:0007669"/>
    <property type="project" value="TreeGrafter"/>
</dbReference>
<accession>A0AAY3ZU32</accession>
<evidence type="ECO:0000256" key="3">
    <source>
        <dbReference type="ARBA" id="ARBA00010432"/>
    </source>
</evidence>
<feature type="region of interest" description="Disordered" evidence="14">
    <location>
        <begin position="174"/>
        <end position="197"/>
    </location>
</feature>
<evidence type="ECO:0000256" key="4">
    <source>
        <dbReference type="ARBA" id="ARBA00017653"/>
    </source>
</evidence>
<evidence type="ECO:0000256" key="8">
    <source>
        <dbReference type="ARBA" id="ARBA00022927"/>
    </source>
</evidence>
<evidence type="ECO:0000256" key="12">
    <source>
        <dbReference type="ARBA" id="ARBA00033024"/>
    </source>
</evidence>
<reference evidence="17" key="3">
    <citation type="submission" date="2025-09" db="UniProtKB">
        <authorList>
            <consortium name="Ensembl"/>
        </authorList>
    </citation>
    <scope>IDENTIFICATION</scope>
</reference>
<dbReference type="CTD" id="93343"/>
<keyword evidence="18" id="KW-1185">Reference proteome</keyword>
<evidence type="ECO:0000256" key="9">
    <source>
        <dbReference type="ARBA" id="ARBA00023036"/>
    </source>
</evidence>
<evidence type="ECO:0000259" key="16">
    <source>
        <dbReference type="PROSITE" id="PS51498"/>
    </source>
</evidence>
<comment type="similarity">
    <text evidence="3">Belongs to the MVB12 family.</text>
</comment>
<protein>
    <recommendedName>
        <fullName evidence="4">Multivesicular body subunit 12A</fullName>
    </recommendedName>
    <alternativeName>
        <fullName evidence="12">ESCRT-I complex subunit MVB12A</fullName>
    </alternativeName>
    <alternativeName>
        <fullName evidence="11">Protein FAM125A</fullName>
    </alternativeName>
</protein>
<evidence type="ECO:0000313" key="17">
    <source>
        <dbReference type="Ensembl" id="ENSDCDP00010000513.1"/>
    </source>
</evidence>
<dbReference type="InterPro" id="IPR018798">
    <property type="entry name" value="MVB12A/B"/>
</dbReference>
<evidence type="ECO:0000256" key="7">
    <source>
        <dbReference type="ARBA" id="ARBA00022753"/>
    </source>
</evidence>
<dbReference type="InterPro" id="IPR023341">
    <property type="entry name" value="MABP"/>
</dbReference>
<feature type="domain" description="MABP" evidence="16">
    <location>
        <begin position="12"/>
        <end position="149"/>
    </location>
</feature>
<name>A0AAY3ZU32_9TELE</name>
<dbReference type="GO" id="GO:0046755">
    <property type="term" value="P:viral budding"/>
    <property type="evidence" value="ECO:0007669"/>
    <property type="project" value="TreeGrafter"/>
</dbReference>
<organism evidence="17 18">
    <name type="scientific">Denticeps clupeoides</name>
    <name type="common">denticle herring</name>
    <dbReference type="NCBI Taxonomy" id="299321"/>
    <lineage>
        <taxon>Eukaryota</taxon>
        <taxon>Metazoa</taxon>
        <taxon>Chordata</taxon>
        <taxon>Craniata</taxon>
        <taxon>Vertebrata</taxon>
        <taxon>Euteleostomi</taxon>
        <taxon>Actinopterygii</taxon>
        <taxon>Neopterygii</taxon>
        <taxon>Teleostei</taxon>
        <taxon>Clupei</taxon>
        <taxon>Clupeiformes</taxon>
        <taxon>Denticipitoidei</taxon>
        <taxon>Denticipitidae</taxon>
        <taxon>Denticeps</taxon>
    </lineage>
</organism>
<evidence type="ECO:0000256" key="5">
    <source>
        <dbReference type="ARBA" id="ARBA00022448"/>
    </source>
</evidence>
<proteinExistence type="inferred from homology"/>
<comment type="function">
    <text evidence="13">Component of the ESCRT-I complex, a regulator of vesicular trafficking process. Required for the sorting of endocytic ubiquitinated cargos into multivesicular bodies.</text>
</comment>
<dbReference type="GO" id="GO:0019075">
    <property type="term" value="P:virus maturation"/>
    <property type="evidence" value="ECO:0007669"/>
    <property type="project" value="TreeGrafter"/>
</dbReference>
<dbReference type="Pfam" id="PF10240">
    <property type="entry name" value="DUF2464"/>
    <property type="match status" value="1"/>
</dbReference>
<evidence type="ECO:0000256" key="6">
    <source>
        <dbReference type="ARBA" id="ARBA00022490"/>
    </source>
</evidence>
<comment type="subcellular location">
    <subcellularLocation>
        <location evidence="1">Cytoplasm</location>
    </subcellularLocation>
    <subcellularLocation>
        <location evidence="2">Late endosome membrane</location>
        <topology evidence="2">Peripheral membrane protein</topology>
    </subcellularLocation>
</comment>
<dbReference type="GO" id="GO:0032510">
    <property type="term" value="P:endosome to lysosome transport via multivesicular body sorting pathway"/>
    <property type="evidence" value="ECO:0007669"/>
    <property type="project" value="TreeGrafter"/>
</dbReference>
<dbReference type="GeneID" id="114785834"/>
<evidence type="ECO:0000256" key="13">
    <source>
        <dbReference type="ARBA" id="ARBA00053101"/>
    </source>
</evidence>
<dbReference type="GO" id="GO:0042058">
    <property type="term" value="P:regulation of epidermal growth factor receptor signaling pathway"/>
    <property type="evidence" value="ECO:0007669"/>
    <property type="project" value="TreeGrafter"/>
</dbReference>
<evidence type="ECO:0000259" key="15">
    <source>
        <dbReference type="PROSITE" id="PS51497"/>
    </source>
</evidence>
<sequence>MSSLHERGGAPSWPISAVAWTASSNTCPPGFHMISQTEDGAAASFNRGFSLKSGYFLCYTKDSLAGMVIADVQIITEKDAIPHGFCYIPEFLEQKVSKKKRLCVRIVPVDSVATAVLDIKLTGRSKMMLKHYTCIGEMHGFVIWCKKGPFSTPAPIAKPRRVSLDLRQLSLDGPGPQLPLRQSNPPAAAPRISQRRSEMKAPVESVYDASSIYGITAMDGVPFVLHPKFEDRSKGKVPTVPLNDIQIKSVQDIENEYNYAFTVEELATKRKWPTVSETSQA</sequence>
<dbReference type="Gene3D" id="2.100.10.50">
    <property type="match status" value="1"/>
</dbReference>
<dbReference type="InterPro" id="IPR040335">
    <property type="entry name" value="MVB12A"/>
</dbReference>
<keyword evidence="8" id="KW-0653">Protein transport</keyword>
<dbReference type="FunFam" id="2.100.10.50:FF:000002">
    <property type="entry name" value="Multivesicular body subunit 12B"/>
    <property type="match status" value="1"/>
</dbReference>
<dbReference type="RefSeq" id="XP_028828300.1">
    <property type="nucleotide sequence ID" value="XM_028972467.1"/>
</dbReference>
<reference evidence="17" key="2">
    <citation type="submission" date="2025-08" db="UniProtKB">
        <authorList>
            <consortium name="Ensembl"/>
        </authorList>
    </citation>
    <scope>IDENTIFICATION</scope>
</reference>
<keyword evidence="6" id="KW-0963">Cytoplasm</keyword>
<dbReference type="PROSITE" id="PS51497">
    <property type="entry name" value="UMA"/>
    <property type="match status" value="1"/>
</dbReference>
<dbReference type="PROSITE" id="PS51498">
    <property type="entry name" value="MABP"/>
    <property type="match status" value="1"/>
</dbReference>
<evidence type="ECO:0000256" key="2">
    <source>
        <dbReference type="ARBA" id="ARBA00004633"/>
    </source>
</evidence>
<dbReference type="Proteomes" id="UP000694580">
    <property type="component" value="Chromosome 3"/>
</dbReference>
<keyword evidence="7" id="KW-0967">Endosome</keyword>
<dbReference type="AlphaFoldDB" id="A0AAY3ZU32"/>
<evidence type="ECO:0000256" key="10">
    <source>
        <dbReference type="ARBA" id="ARBA00023136"/>
    </source>
</evidence>
<keyword evidence="10" id="KW-0472">Membrane</keyword>
<feature type="domain" description="UMA" evidence="15">
    <location>
        <begin position="218"/>
        <end position="268"/>
    </location>
</feature>
<evidence type="ECO:0000256" key="14">
    <source>
        <dbReference type="SAM" id="MobiDB-lite"/>
    </source>
</evidence>
<keyword evidence="9" id="KW-0729">SH3-binding</keyword>
<dbReference type="GeneTree" id="ENSGT00940000160542"/>
<dbReference type="GO" id="GO:0000813">
    <property type="term" value="C:ESCRT I complex"/>
    <property type="evidence" value="ECO:0007669"/>
    <property type="project" value="InterPro"/>
</dbReference>
<evidence type="ECO:0000313" key="18">
    <source>
        <dbReference type="Proteomes" id="UP000694580"/>
    </source>
</evidence>
<dbReference type="PANTHER" id="PTHR31612">
    <property type="entry name" value="MULTIVESICULAR BODY SUBUNIT 12A"/>
    <property type="match status" value="1"/>
</dbReference>
<dbReference type="PANTHER" id="PTHR31612:SF2">
    <property type="entry name" value="MULTIVESICULAR BODY SUBUNIT 12A"/>
    <property type="match status" value="1"/>
</dbReference>
<evidence type="ECO:0000256" key="11">
    <source>
        <dbReference type="ARBA" id="ARBA00033002"/>
    </source>
</evidence>
<dbReference type="GO" id="GO:0005829">
    <property type="term" value="C:cytosol"/>
    <property type="evidence" value="ECO:0007669"/>
    <property type="project" value="TreeGrafter"/>
</dbReference>
<dbReference type="InterPro" id="IPR023340">
    <property type="entry name" value="UMA"/>
</dbReference>